<dbReference type="SUPFAM" id="SSF46609">
    <property type="entry name" value="Fe,Mn superoxide dismutase (SOD), N-terminal domain"/>
    <property type="match status" value="1"/>
</dbReference>
<evidence type="ECO:0000259" key="2">
    <source>
        <dbReference type="Pfam" id="PF02777"/>
    </source>
</evidence>
<dbReference type="AlphaFoldDB" id="A0A6A6JWT1"/>
<dbReference type="GO" id="GO:0046872">
    <property type="term" value="F:metal ion binding"/>
    <property type="evidence" value="ECO:0007669"/>
    <property type="project" value="InterPro"/>
</dbReference>
<feature type="domain" description="Manganese/iron superoxide dismutase C-terminal" evidence="2">
    <location>
        <begin position="131"/>
        <end position="190"/>
    </location>
</feature>
<evidence type="ECO:0000313" key="4">
    <source>
        <dbReference type="Proteomes" id="UP000800097"/>
    </source>
</evidence>
<dbReference type="PANTHER" id="PTHR43595:SF2">
    <property type="entry name" value="SMALL RIBOSOMAL SUBUNIT PROTEIN MS42"/>
    <property type="match status" value="1"/>
</dbReference>
<dbReference type="SUPFAM" id="SSF54719">
    <property type="entry name" value="Fe,Mn superoxide dismutase (SOD), C-terminal domain"/>
    <property type="match status" value="1"/>
</dbReference>
<comment type="function">
    <text evidence="1">Component of the mitochondrial ribosome (mitoribosome), a dedicated translation machinery responsible for the synthesis of mitochondrial genome-encoded proteins, including at least some of the essential transmembrane subunits of the mitochondrial respiratory chain. The mitoribosomes are attached to the mitochondrial inner membrane and translation products are cotranslationally integrated into the membrane.</text>
</comment>
<organism evidence="3 4">
    <name type="scientific">Westerdykella ornata</name>
    <dbReference type="NCBI Taxonomy" id="318751"/>
    <lineage>
        <taxon>Eukaryota</taxon>
        <taxon>Fungi</taxon>
        <taxon>Dikarya</taxon>
        <taxon>Ascomycota</taxon>
        <taxon>Pezizomycotina</taxon>
        <taxon>Dothideomycetes</taxon>
        <taxon>Pleosporomycetidae</taxon>
        <taxon>Pleosporales</taxon>
        <taxon>Sporormiaceae</taxon>
        <taxon>Westerdykella</taxon>
    </lineage>
</organism>
<keyword evidence="4" id="KW-1185">Reference proteome</keyword>
<protein>
    <submittedName>
        <fullName evidence="3">Fe superoxide dismutase-like protein</fullName>
    </submittedName>
</protein>
<sequence length="303" mass="33541">MILRSLLRRPGAVQSLAGTPAKCVSPLFLRSLHVVPSLVNHQELEKNGIPGLLSPKGFKIAYTDYQQLMVDELNAATSGTTLEGQTPKSLVIELARNPTTAYSFNVASMAYNNHFFFRGIATDPNVVSAPSTDLLAAINSSFSSLDTLREEFLATADAMFGPGFVWLVQLNDTARRPLRILPTYLAGSPLSGAHYRRQSHDLTTHNPDSYQELNPVGAFGSAARRGAEKREQKPLGGVDVVPLLCVNTWEHVWLHDYGVRGKMRFLEKWWEKINWNVVQEGATLQPSGQVKFNYGQAQNSFRA</sequence>
<dbReference type="InterPro" id="IPR036324">
    <property type="entry name" value="Mn/Fe_SOD_N_sf"/>
</dbReference>
<name>A0A6A6JWT1_WESOR</name>
<dbReference type="GO" id="GO:0005737">
    <property type="term" value="C:cytoplasm"/>
    <property type="evidence" value="ECO:0007669"/>
    <property type="project" value="TreeGrafter"/>
</dbReference>
<dbReference type="GeneID" id="54550511"/>
<dbReference type="OrthoDB" id="275227at2759"/>
<dbReference type="Pfam" id="PF02777">
    <property type="entry name" value="Sod_Fe_C"/>
    <property type="match status" value="2"/>
</dbReference>
<reference evidence="3" key="1">
    <citation type="journal article" date="2020" name="Stud. Mycol.">
        <title>101 Dothideomycetes genomes: a test case for predicting lifestyles and emergence of pathogens.</title>
        <authorList>
            <person name="Haridas S."/>
            <person name="Albert R."/>
            <person name="Binder M."/>
            <person name="Bloem J."/>
            <person name="Labutti K."/>
            <person name="Salamov A."/>
            <person name="Andreopoulos B."/>
            <person name="Baker S."/>
            <person name="Barry K."/>
            <person name="Bills G."/>
            <person name="Bluhm B."/>
            <person name="Cannon C."/>
            <person name="Castanera R."/>
            <person name="Culley D."/>
            <person name="Daum C."/>
            <person name="Ezra D."/>
            <person name="Gonzalez J."/>
            <person name="Henrissat B."/>
            <person name="Kuo A."/>
            <person name="Liang C."/>
            <person name="Lipzen A."/>
            <person name="Lutzoni F."/>
            <person name="Magnuson J."/>
            <person name="Mondo S."/>
            <person name="Nolan M."/>
            <person name="Ohm R."/>
            <person name="Pangilinan J."/>
            <person name="Park H.-J."/>
            <person name="Ramirez L."/>
            <person name="Alfaro M."/>
            <person name="Sun H."/>
            <person name="Tritt A."/>
            <person name="Yoshinaga Y."/>
            <person name="Zwiers L.-H."/>
            <person name="Turgeon B."/>
            <person name="Goodwin S."/>
            <person name="Spatafora J."/>
            <person name="Crous P."/>
            <person name="Grigoriev I."/>
        </authorList>
    </citation>
    <scope>NUCLEOTIDE SEQUENCE</scope>
    <source>
        <strain evidence="3">CBS 379.55</strain>
    </source>
</reference>
<dbReference type="Proteomes" id="UP000800097">
    <property type="component" value="Unassembled WGS sequence"/>
</dbReference>
<accession>A0A6A6JWT1</accession>
<evidence type="ECO:0000313" key="3">
    <source>
        <dbReference type="EMBL" id="KAF2280867.1"/>
    </source>
</evidence>
<dbReference type="GO" id="GO:0004784">
    <property type="term" value="F:superoxide dismutase activity"/>
    <property type="evidence" value="ECO:0007669"/>
    <property type="project" value="InterPro"/>
</dbReference>
<gene>
    <name evidence="3" type="ORF">EI97DRAFT_428960</name>
</gene>
<proteinExistence type="predicted"/>
<evidence type="ECO:0000256" key="1">
    <source>
        <dbReference type="ARBA" id="ARBA00037226"/>
    </source>
</evidence>
<dbReference type="PANTHER" id="PTHR43595">
    <property type="entry name" value="37S RIBOSOMAL PROTEIN S26, MITOCHONDRIAL"/>
    <property type="match status" value="1"/>
</dbReference>
<feature type="domain" description="Manganese/iron superoxide dismutase C-terminal" evidence="2">
    <location>
        <begin position="231"/>
        <end position="280"/>
    </location>
</feature>
<dbReference type="InterPro" id="IPR019832">
    <property type="entry name" value="Mn/Fe_SOD_C"/>
</dbReference>
<dbReference type="InterPro" id="IPR036314">
    <property type="entry name" value="SOD_C_sf"/>
</dbReference>
<dbReference type="Gene3D" id="3.55.40.20">
    <property type="entry name" value="Iron/manganese superoxide dismutase, C-terminal domain"/>
    <property type="match status" value="1"/>
</dbReference>
<dbReference type="EMBL" id="ML986484">
    <property type="protein sequence ID" value="KAF2280867.1"/>
    <property type="molecule type" value="Genomic_DNA"/>
</dbReference>
<dbReference type="RefSeq" id="XP_033658404.1">
    <property type="nucleotide sequence ID" value="XM_033797336.1"/>
</dbReference>